<feature type="compositionally biased region" description="Polar residues" evidence="1">
    <location>
        <begin position="765"/>
        <end position="779"/>
    </location>
</feature>
<feature type="region of interest" description="Disordered" evidence="1">
    <location>
        <begin position="55"/>
        <end position="199"/>
    </location>
</feature>
<feature type="region of interest" description="Disordered" evidence="1">
    <location>
        <begin position="1"/>
        <end position="32"/>
    </location>
</feature>
<keyword evidence="4" id="KW-1185">Reference proteome</keyword>
<evidence type="ECO:0000313" key="3">
    <source>
        <dbReference type="EMBL" id="GMF41535.1"/>
    </source>
</evidence>
<dbReference type="AlphaFoldDB" id="A0A9W7CT87"/>
<dbReference type="OrthoDB" id="425619at2759"/>
<comment type="caution">
    <text evidence="3">The sequence shown here is derived from an EMBL/GenBank/DDBJ whole genome shotgun (WGS) entry which is preliminary data.</text>
</comment>
<dbReference type="SUPFAM" id="SSF53098">
    <property type="entry name" value="Ribonuclease H-like"/>
    <property type="match status" value="1"/>
</dbReference>
<name>A0A9W7CT87_9STRA</name>
<dbReference type="InterPro" id="IPR036397">
    <property type="entry name" value="RNaseH_sf"/>
</dbReference>
<evidence type="ECO:0000259" key="2">
    <source>
        <dbReference type="PROSITE" id="PS50994"/>
    </source>
</evidence>
<dbReference type="GO" id="GO:0003676">
    <property type="term" value="F:nucleic acid binding"/>
    <property type="evidence" value="ECO:0007669"/>
    <property type="project" value="InterPro"/>
</dbReference>
<protein>
    <submittedName>
        <fullName evidence="3">Unnamed protein product</fullName>
    </submittedName>
</protein>
<dbReference type="PANTHER" id="PTHR47266">
    <property type="entry name" value="ENDONUCLEASE-RELATED"/>
    <property type="match status" value="1"/>
</dbReference>
<reference evidence="3" key="1">
    <citation type="submission" date="2023-04" db="EMBL/GenBank/DDBJ databases">
        <title>Phytophthora fragariaefolia NBRC 109709.</title>
        <authorList>
            <person name="Ichikawa N."/>
            <person name="Sato H."/>
            <person name="Tonouchi N."/>
        </authorList>
    </citation>
    <scope>NUCLEOTIDE SEQUENCE</scope>
    <source>
        <strain evidence="3">NBRC 109709</strain>
    </source>
</reference>
<dbReference type="Pfam" id="PF17921">
    <property type="entry name" value="Integrase_H2C2"/>
    <property type="match status" value="1"/>
</dbReference>
<dbReference type="InterPro" id="IPR052160">
    <property type="entry name" value="Gypsy_RT_Integrase-like"/>
</dbReference>
<feature type="compositionally biased region" description="Basic and acidic residues" evidence="1">
    <location>
        <begin position="114"/>
        <end position="130"/>
    </location>
</feature>
<feature type="compositionally biased region" description="Polar residues" evidence="1">
    <location>
        <begin position="63"/>
        <end position="81"/>
    </location>
</feature>
<dbReference type="EMBL" id="BSXT01001346">
    <property type="protein sequence ID" value="GMF41535.1"/>
    <property type="molecule type" value="Genomic_DNA"/>
</dbReference>
<dbReference type="InterPro" id="IPR041588">
    <property type="entry name" value="Integrase_H2C2"/>
</dbReference>
<dbReference type="Gene3D" id="1.10.340.70">
    <property type="match status" value="1"/>
</dbReference>
<proteinExistence type="predicted"/>
<dbReference type="Proteomes" id="UP001165121">
    <property type="component" value="Unassembled WGS sequence"/>
</dbReference>
<gene>
    <name evidence="3" type="ORF">Pfra01_001320700</name>
</gene>
<feature type="compositionally biased region" description="Basic and acidic residues" evidence="1">
    <location>
        <begin position="755"/>
        <end position="764"/>
    </location>
</feature>
<dbReference type="GO" id="GO:0015074">
    <property type="term" value="P:DNA integration"/>
    <property type="evidence" value="ECO:0007669"/>
    <property type="project" value="InterPro"/>
</dbReference>
<organism evidence="3 4">
    <name type="scientific">Phytophthora fragariaefolia</name>
    <dbReference type="NCBI Taxonomy" id="1490495"/>
    <lineage>
        <taxon>Eukaryota</taxon>
        <taxon>Sar</taxon>
        <taxon>Stramenopiles</taxon>
        <taxon>Oomycota</taxon>
        <taxon>Peronosporomycetes</taxon>
        <taxon>Peronosporales</taxon>
        <taxon>Peronosporaceae</taxon>
        <taxon>Phytophthora</taxon>
    </lineage>
</organism>
<dbReference type="PROSITE" id="PS50994">
    <property type="entry name" value="INTEGRASE"/>
    <property type="match status" value="1"/>
</dbReference>
<feature type="compositionally biased region" description="Polar residues" evidence="1">
    <location>
        <begin position="173"/>
        <end position="182"/>
    </location>
</feature>
<feature type="region of interest" description="Disordered" evidence="1">
    <location>
        <begin position="755"/>
        <end position="779"/>
    </location>
</feature>
<evidence type="ECO:0000256" key="1">
    <source>
        <dbReference type="SAM" id="MobiDB-lite"/>
    </source>
</evidence>
<evidence type="ECO:0000313" key="4">
    <source>
        <dbReference type="Proteomes" id="UP001165121"/>
    </source>
</evidence>
<accession>A0A9W7CT87</accession>
<dbReference type="InterPro" id="IPR001584">
    <property type="entry name" value="Integrase_cat-core"/>
</dbReference>
<dbReference type="Gene3D" id="3.30.420.10">
    <property type="entry name" value="Ribonuclease H-like superfamily/Ribonuclease H"/>
    <property type="match status" value="1"/>
</dbReference>
<feature type="domain" description="Integrase catalytic" evidence="2">
    <location>
        <begin position="310"/>
        <end position="480"/>
    </location>
</feature>
<dbReference type="InterPro" id="IPR012337">
    <property type="entry name" value="RNaseH-like_sf"/>
</dbReference>
<sequence>MHEARDESKSEEDEPPSAVARQEAGSEADRIAMTLPKVLSKGATIPMSAIAPTVINQGGDDAVSSNDSLGRATQTQSQRSWTRLARRQAEAQAAAAAPTGAIPETTNEFAEVSKNGKDEHQRQYEEHARGGTDPVADAQSVGHATKNTARTKDGEPMDVTPMPGSNKKHGRKQSPTIASAQLGTDEMTDEETQETPSTLQLTDTEIVAAQQKSRLVPKMLEAGSHQDMPVDKMFGLAVTNTARGKRAILPPTLWPIALKDMHGSIWTGHMRGPHTYGSVARLYWCPDLHREVNDWVRGCQGCGSRKARTSEVIPPLRSLGGGAVGDRWALDVAGPFPRADGGERYVIATLEYVTRYAVVRGVTQHTAERVATFLMDDMVLRFGAFRESLTDGAPELTGRGIEQLVTILQAKQTNPVPYRPQMIGLVERFYRSWKDCVSTFKSNEKPNDWSEWAQCEVYAYNSAPHSTVALSPNVLMMGRRLRPPNELLRLIKGSEAGGLMAYHEQLLGALARGHRCAERARQKEQARQARYYDKNVRRRRTFEMGDKVWVYNPPRGPKANEFVHQWMGPMRVVEPAGYENFVLKREDKNGAPELMIAHASFLVSYQSSTSILRRIAGDINQQLEHEDKSVRASMSRRQERLYSQKRLVRALAGVANRRRDAAADAGLVDDTLPKLVELRWRNRAGGGNLRRAGWMAPSTIDCIVPAGSWKTSALRMSCNLGLVTSASRTADGQAVGDHDGCKTWYGEMRAEATGRAWNDRDKNEVTVTPSSELTGSHGG</sequence>